<comment type="catalytic activity">
    <reaction evidence="9">
        <text>N-acetyl-L-glutamate + ATP = N-acetyl-L-glutamyl 5-phosphate + ADP</text>
        <dbReference type="Rhea" id="RHEA:14629"/>
        <dbReference type="ChEBI" id="CHEBI:30616"/>
        <dbReference type="ChEBI" id="CHEBI:44337"/>
        <dbReference type="ChEBI" id="CHEBI:57936"/>
        <dbReference type="ChEBI" id="CHEBI:456216"/>
        <dbReference type="EC" id="2.7.2.8"/>
    </reaction>
</comment>
<dbReference type="InterPro" id="IPR036393">
    <property type="entry name" value="AceGlu_kinase-like_sf"/>
</dbReference>
<dbReference type="NCBIfam" id="TIGR00761">
    <property type="entry name" value="argB"/>
    <property type="match status" value="1"/>
</dbReference>
<reference evidence="11 12" key="1">
    <citation type="journal article" date="2015" name="Microbiology (Mosc.)">
        <title>Genomics of the Weissella cibaria species with an examination of its metabolic traits.</title>
        <authorList>
            <person name="Lynch K.M."/>
            <person name="Lucid A."/>
            <person name="Arendt E.K."/>
            <person name="Sleator R.D."/>
            <person name="Lucey B."/>
            <person name="Coffey A."/>
        </authorList>
    </citation>
    <scope>NUCLEOTIDE SEQUENCE [LARGE SCALE GENOMIC DNA]</scope>
    <source>
        <strain evidence="11 12">AB3b</strain>
    </source>
</reference>
<keyword evidence="6" id="KW-0547">Nucleotide-binding</keyword>
<evidence type="ECO:0000256" key="1">
    <source>
        <dbReference type="ARBA" id="ARBA00004828"/>
    </source>
</evidence>
<dbReference type="GO" id="GO:0005737">
    <property type="term" value="C:cytoplasm"/>
    <property type="evidence" value="ECO:0007669"/>
    <property type="project" value="InterPro"/>
</dbReference>
<organism evidence="11 12">
    <name type="scientific">Weissella cibaria</name>
    <dbReference type="NCBI Taxonomy" id="137591"/>
    <lineage>
        <taxon>Bacteria</taxon>
        <taxon>Bacillati</taxon>
        <taxon>Bacillota</taxon>
        <taxon>Bacilli</taxon>
        <taxon>Lactobacillales</taxon>
        <taxon>Lactobacillaceae</taxon>
        <taxon>Weissella</taxon>
    </lineage>
</organism>
<keyword evidence="4" id="KW-0028">Amino-acid biosynthesis</keyword>
<keyword evidence="8" id="KW-0067">ATP-binding</keyword>
<dbReference type="InterPro" id="IPR001048">
    <property type="entry name" value="Asp/Glu/Uridylate_kinase"/>
</dbReference>
<keyword evidence="7" id="KW-0418">Kinase</keyword>
<evidence type="ECO:0000256" key="3">
    <source>
        <dbReference type="ARBA" id="ARBA00022571"/>
    </source>
</evidence>
<keyword evidence="3" id="KW-0055">Arginine biosynthesis</keyword>
<evidence type="ECO:0000256" key="8">
    <source>
        <dbReference type="ARBA" id="ARBA00022840"/>
    </source>
</evidence>
<evidence type="ECO:0000256" key="2">
    <source>
        <dbReference type="ARBA" id="ARBA00013065"/>
    </source>
</evidence>
<dbReference type="PANTHER" id="PTHR23342:SF0">
    <property type="entry name" value="N-ACETYLGLUTAMATE SYNTHASE, MITOCHONDRIAL"/>
    <property type="match status" value="1"/>
</dbReference>
<keyword evidence="5 11" id="KW-0808">Transferase</keyword>
<evidence type="ECO:0000256" key="4">
    <source>
        <dbReference type="ARBA" id="ARBA00022605"/>
    </source>
</evidence>
<comment type="pathway">
    <text evidence="1">Amino-acid biosynthesis; L-arginine biosynthesis; N(2)-acetyl-L-ornithine from L-glutamate: step 2/4.</text>
</comment>
<dbReference type="GO" id="GO:0006526">
    <property type="term" value="P:L-arginine biosynthetic process"/>
    <property type="evidence" value="ECO:0007669"/>
    <property type="project" value="UniProtKB-KW"/>
</dbReference>
<dbReference type="PATRIC" id="fig|137591.24.peg.7"/>
<evidence type="ECO:0000313" key="11">
    <source>
        <dbReference type="EMBL" id="KIU25741.1"/>
    </source>
</evidence>
<dbReference type="AlphaFoldDB" id="A0A0D1MD49"/>
<protein>
    <recommendedName>
        <fullName evidence="2">acetylglutamate kinase</fullName>
        <ecNumber evidence="2">2.7.2.8</ecNumber>
    </recommendedName>
</protein>
<dbReference type="PIRSF" id="PIRSF000728">
    <property type="entry name" value="NAGK"/>
    <property type="match status" value="1"/>
</dbReference>
<evidence type="ECO:0000256" key="5">
    <source>
        <dbReference type="ARBA" id="ARBA00022679"/>
    </source>
</evidence>
<dbReference type="GO" id="GO:0005524">
    <property type="term" value="F:ATP binding"/>
    <property type="evidence" value="ECO:0007669"/>
    <property type="project" value="UniProtKB-KW"/>
</dbReference>
<proteinExistence type="predicted"/>
<dbReference type="RefSeq" id="WP_043940434.1">
    <property type="nucleotide sequence ID" value="NZ_JWHT01000001.1"/>
</dbReference>
<dbReference type="PANTHER" id="PTHR23342">
    <property type="entry name" value="N-ACETYLGLUTAMATE SYNTHASE"/>
    <property type="match status" value="1"/>
</dbReference>
<sequence length="237" mass="25525">MKVVKIGGNALKNIDINVLKQLQTWLAEDETVVLVHGAGPMVDEALAHAKLPVKKVAGLRYTDEATLKVMVNVVQTQVWPMLHHVLGQAHLSPTLLTDGVVARIKDAGKFGAVGEIDNITTTLMAGRLYVIGPLVASDQGELLNVNADEIALAFARHFKADTLYFLTDVAGVLDQNQQVMTELSPTVAASLMSQEIVTGGMFIKLQAAFMAIQVGVQKIQMGRDFQVGTKLVLGDLE</sequence>
<evidence type="ECO:0000259" key="10">
    <source>
        <dbReference type="Pfam" id="PF00696"/>
    </source>
</evidence>
<evidence type="ECO:0000313" key="12">
    <source>
        <dbReference type="Proteomes" id="UP000032289"/>
    </source>
</evidence>
<dbReference type="InterPro" id="IPR004662">
    <property type="entry name" value="AcgluKinase_fam"/>
</dbReference>
<dbReference type="InterPro" id="IPR001057">
    <property type="entry name" value="Glu/AcGlu_kinase"/>
</dbReference>
<dbReference type="Pfam" id="PF00696">
    <property type="entry name" value="AA_kinase"/>
    <property type="match status" value="1"/>
</dbReference>
<dbReference type="GO" id="GO:0003991">
    <property type="term" value="F:acetylglutamate kinase activity"/>
    <property type="evidence" value="ECO:0007669"/>
    <property type="project" value="UniProtKB-EC"/>
</dbReference>
<dbReference type="EMBL" id="JWHT01000001">
    <property type="protein sequence ID" value="KIU25741.1"/>
    <property type="molecule type" value="Genomic_DNA"/>
</dbReference>
<dbReference type="Proteomes" id="UP000032289">
    <property type="component" value="Unassembled WGS sequence"/>
</dbReference>
<gene>
    <name evidence="11" type="primary">argB</name>
    <name evidence="11" type="ORF">ab3b_00007</name>
</gene>
<evidence type="ECO:0000256" key="7">
    <source>
        <dbReference type="ARBA" id="ARBA00022777"/>
    </source>
</evidence>
<accession>A0A0D1MD49</accession>
<dbReference type="Gene3D" id="3.40.1160.10">
    <property type="entry name" value="Acetylglutamate kinase-like"/>
    <property type="match status" value="1"/>
</dbReference>
<evidence type="ECO:0000256" key="9">
    <source>
        <dbReference type="ARBA" id="ARBA00048141"/>
    </source>
</evidence>
<comment type="caution">
    <text evidence="11">The sequence shown here is derived from an EMBL/GenBank/DDBJ whole genome shotgun (WGS) entry which is preliminary data.</text>
</comment>
<feature type="domain" description="Aspartate/glutamate/uridylate kinase" evidence="10">
    <location>
        <begin position="2"/>
        <end position="219"/>
    </location>
</feature>
<name>A0A0D1MD49_9LACO</name>
<evidence type="ECO:0000256" key="6">
    <source>
        <dbReference type="ARBA" id="ARBA00022741"/>
    </source>
</evidence>
<dbReference type="EC" id="2.7.2.8" evidence="2"/>
<dbReference type="SUPFAM" id="SSF53633">
    <property type="entry name" value="Carbamate kinase-like"/>
    <property type="match status" value="1"/>
</dbReference>
<dbReference type="PRINTS" id="PR00474">
    <property type="entry name" value="GLU5KINASE"/>
</dbReference>